<feature type="chain" id="PRO_5022243797" description="TIGR03067 domain-containing protein" evidence="1">
    <location>
        <begin position="21"/>
        <end position="144"/>
    </location>
</feature>
<evidence type="ECO:0008006" key="4">
    <source>
        <dbReference type="Google" id="ProtNLM"/>
    </source>
</evidence>
<protein>
    <recommendedName>
        <fullName evidence="4">TIGR03067 domain-containing protein</fullName>
    </recommendedName>
</protein>
<keyword evidence="1" id="KW-0732">Signal</keyword>
<name>A0A518B430_9BACT</name>
<accession>A0A518B430</accession>
<evidence type="ECO:0000256" key="1">
    <source>
        <dbReference type="SAM" id="SignalP"/>
    </source>
</evidence>
<reference evidence="2 3" key="1">
    <citation type="submission" date="2019-02" db="EMBL/GenBank/DDBJ databases">
        <title>Deep-cultivation of Planctomycetes and their phenomic and genomic characterization uncovers novel biology.</title>
        <authorList>
            <person name="Wiegand S."/>
            <person name="Jogler M."/>
            <person name="Boedeker C."/>
            <person name="Pinto D."/>
            <person name="Vollmers J."/>
            <person name="Rivas-Marin E."/>
            <person name="Kohn T."/>
            <person name="Peeters S.H."/>
            <person name="Heuer A."/>
            <person name="Rast P."/>
            <person name="Oberbeckmann S."/>
            <person name="Bunk B."/>
            <person name="Jeske O."/>
            <person name="Meyerdierks A."/>
            <person name="Storesund J.E."/>
            <person name="Kallscheuer N."/>
            <person name="Luecker S."/>
            <person name="Lage O.M."/>
            <person name="Pohl T."/>
            <person name="Merkel B.J."/>
            <person name="Hornburger P."/>
            <person name="Mueller R.-W."/>
            <person name="Bruemmer F."/>
            <person name="Labrenz M."/>
            <person name="Spormann A.M."/>
            <person name="Op den Camp H."/>
            <person name="Overmann J."/>
            <person name="Amann R."/>
            <person name="Jetten M.S.M."/>
            <person name="Mascher T."/>
            <person name="Medema M.H."/>
            <person name="Devos D.P."/>
            <person name="Kaster A.-K."/>
            <person name="Ovreas L."/>
            <person name="Rohde M."/>
            <person name="Galperin M.Y."/>
            <person name="Jogler C."/>
        </authorList>
    </citation>
    <scope>NUCLEOTIDE SEQUENCE [LARGE SCALE GENOMIC DNA]</scope>
    <source>
        <strain evidence="2 3">Pan216</strain>
    </source>
</reference>
<evidence type="ECO:0000313" key="3">
    <source>
        <dbReference type="Proteomes" id="UP000317093"/>
    </source>
</evidence>
<keyword evidence="3" id="KW-1185">Reference proteome</keyword>
<dbReference type="EMBL" id="CP036279">
    <property type="protein sequence ID" value="QDU61735.1"/>
    <property type="molecule type" value="Genomic_DNA"/>
</dbReference>
<evidence type="ECO:0000313" key="2">
    <source>
        <dbReference type="EMBL" id="QDU61735.1"/>
    </source>
</evidence>
<dbReference type="KEGG" id="knv:Pan216_25980"/>
<dbReference type="NCBIfam" id="TIGR03067">
    <property type="entry name" value="Planc_TIGR03067"/>
    <property type="match status" value="1"/>
</dbReference>
<dbReference type="InterPro" id="IPR017504">
    <property type="entry name" value="CHP03067_Planctomycetes"/>
</dbReference>
<dbReference type="AlphaFoldDB" id="A0A518B430"/>
<gene>
    <name evidence="2" type="ORF">Pan216_25980</name>
</gene>
<proteinExistence type="predicted"/>
<sequence precursor="true">MRSLFVALGLMVALGTQAFAEESDEQAFQGTWRLVGGEMDGKPLDEEQLKGGKLVIKGNHYTATLADMGTVTGTQKLDPTTKPKSIDITHSSGRDKGKTFLGIYESNGDQTRVAFSALGKPRPKTFSTKSGTGSWVHVWERVKK</sequence>
<dbReference type="Proteomes" id="UP000317093">
    <property type="component" value="Chromosome"/>
</dbReference>
<organism evidence="2 3">
    <name type="scientific">Kolteria novifilia</name>
    <dbReference type="NCBI Taxonomy" id="2527975"/>
    <lineage>
        <taxon>Bacteria</taxon>
        <taxon>Pseudomonadati</taxon>
        <taxon>Planctomycetota</taxon>
        <taxon>Planctomycetia</taxon>
        <taxon>Kolteriales</taxon>
        <taxon>Kolteriaceae</taxon>
        <taxon>Kolteria</taxon>
    </lineage>
</organism>
<dbReference type="OrthoDB" id="292826at2"/>
<feature type="signal peptide" evidence="1">
    <location>
        <begin position="1"/>
        <end position="20"/>
    </location>
</feature>
<dbReference type="RefSeq" id="WP_145258290.1">
    <property type="nucleotide sequence ID" value="NZ_CP036279.1"/>
</dbReference>